<feature type="compositionally biased region" description="Pro residues" evidence="6">
    <location>
        <begin position="29"/>
        <end position="40"/>
    </location>
</feature>
<dbReference type="GO" id="GO:0016020">
    <property type="term" value="C:membrane"/>
    <property type="evidence" value="ECO:0007669"/>
    <property type="project" value="UniProtKB-SubCell"/>
</dbReference>
<evidence type="ECO:0000256" key="3">
    <source>
        <dbReference type="ARBA" id="ARBA00022692"/>
    </source>
</evidence>
<dbReference type="GO" id="GO:0005737">
    <property type="term" value="C:cytoplasm"/>
    <property type="evidence" value="ECO:0007669"/>
    <property type="project" value="TreeGrafter"/>
</dbReference>
<name>A0A836BWN0_9CHLO</name>
<organism evidence="7 8">
    <name type="scientific">Edaphochlamys debaryana</name>
    <dbReference type="NCBI Taxonomy" id="47281"/>
    <lineage>
        <taxon>Eukaryota</taxon>
        <taxon>Viridiplantae</taxon>
        <taxon>Chlorophyta</taxon>
        <taxon>core chlorophytes</taxon>
        <taxon>Chlorophyceae</taxon>
        <taxon>CS clade</taxon>
        <taxon>Chlamydomonadales</taxon>
        <taxon>Chlamydomonadales incertae sedis</taxon>
        <taxon>Edaphochlamys</taxon>
    </lineage>
</organism>
<reference evidence="7" key="1">
    <citation type="journal article" date="2020" name="bioRxiv">
        <title>Comparative genomics of Chlamydomonas.</title>
        <authorList>
            <person name="Craig R.J."/>
            <person name="Hasan A.R."/>
            <person name="Ness R.W."/>
            <person name="Keightley P.D."/>
        </authorList>
    </citation>
    <scope>NUCLEOTIDE SEQUENCE</scope>
    <source>
        <strain evidence="7">CCAP 11/70</strain>
    </source>
</reference>
<accession>A0A836BWN0</accession>
<evidence type="ECO:0000313" key="7">
    <source>
        <dbReference type="EMBL" id="KAG2491876.1"/>
    </source>
</evidence>
<protein>
    <submittedName>
        <fullName evidence="7">Uncharacterized protein</fullName>
    </submittedName>
</protein>
<proteinExistence type="inferred from homology"/>
<keyword evidence="3" id="KW-0812">Transmembrane</keyword>
<feature type="region of interest" description="Disordered" evidence="6">
    <location>
        <begin position="434"/>
        <end position="473"/>
    </location>
</feature>
<feature type="compositionally biased region" description="Basic and acidic residues" evidence="6">
    <location>
        <begin position="222"/>
        <end position="236"/>
    </location>
</feature>
<dbReference type="OrthoDB" id="10267969at2759"/>
<feature type="region of interest" description="Disordered" evidence="6">
    <location>
        <begin position="1"/>
        <end position="109"/>
    </location>
</feature>
<evidence type="ECO:0000256" key="5">
    <source>
        <dbReference type="ARBA" id="ARBA00023136"/>
    </source>
</evidence>
<evidence type="ECO:0000256" key="2">
    <source>
        <dbReference type="ARBA" id="ARBA00006824"/>
    </source>
</evidence>
<dbReference type="Proteomes" id="UP000612055">
    <property type="component" value="Unassembled WGS sequence"/>
</dbReference>
<evidence type="ECO:0000313" key="8">
    <source>
        <dbReference type="Proteomes" id="UP000612055"/>
    </source>
</evidence>
<feature type="region of interest" description="Disordered" evidence="6">
    <location>
        <begin position="493"/>
        <end position="517"/>
    </location>
</feature>
<comment type="subcellular location">
    <subcellularLocation>
        <location evidence="1">Membrane</location>
        <topology evidence="1">Multi-pass membrane protein</topology>
    </subcellularLocation>
</comment>
<dbReference type="Pfam" id="PF04117">
    <property type="entry name" value="Mpv17_PMP22"/>
    <property type="match status" value="1"/>
</dbReference>
<sequence>MVRAFGGGALGGSGGIPPGGAGGGSDGPAPRPIGPHPPPGGSSSSAGGASTRATRAPGGTGTSGTSSIHGSSGSPSSNGVHGPSSGNAAAGAAGSGAQSGSGSGAAASRFSGGGGGALRGAGAGAAFSGGAAGAGGGMALRRGLSAFWTGYNASLQAQPLATKIATGVVGTVLGDLIAQLSSHALASTPTEGGAAIAAEPPRLGLGRGGSGGGGGAGGGGDVDYRAGKDKREREGGRTGGFQYDAGRCLRLCLWSICVGTPIAHYWFRFLDTVGKMAAAAAVAGAAGAGRTALTAAAGADAAAAGAGAVALAAAGSNEAALAGRAAALGRRRVYPHAPTSNAAVVTKLLLDQLVMSPAGTALFFFGFRLLEGASAAEARASLAAKWGPTMAMNYVLWPAANIINFKFVPPEQRILYVNVVALFWSSVMSHMANRKEGPSQVQGGPGPAGAHGASGASPFGGGGPLGGAGCPTVERASSTPVGLAMRSLRGGSLAAADAPAGEPTLALASPGGGGRRP</sequence>
<feature type="compositionally biased region" description="Low complexity" evidence="6">
    <location>
        <begin position="41"/>
        <end position="92"/>
    </location>
</feature>
<feature type="compositionally biased region" description="Gly residues" evidence="6">
    <location>
        <begin position="1"/>
        <end position="26"/>
    </location>
</feature>
<dbReference type="EMBL" id="JAEHOE010000049">
    <property type="protein sequence ID" value="KAG2491876.1"/>
    <property type="molecule type" value="Genomic_DNA"/>
</dbReference>
<keyword evidence="8" id="KW-1185">Reference proteome</keyword>
<dbReference type="AlphaFoldDB" id="A0A836BWN0"/>
<keyword evidence="5" id="KW-0472">Membrane</keyword>
<comment type="caution">
    <text evidence="7">The sequence shown here is derived from an EMBL/GenBank/DDBJ whole genome shotgun (WGS) entry which is preliminary data.</text>
</comment>
<feature type="region of interest" description="Disordered" evidence="6">
    <location>
        <begin position="207"/>
        <end position="237"/>
    </location>
</feature>
<feature type="compositionally biased region" description="Gly residues" evidence="6">
    <location>
        <begin position="93"/>
        <end position="103"/>
    </location>
</feature>
<feature type="compositionally biased region" description="Gly residues" evidence="6">
    <location>
        <begin position="207"/>
        <end position="221"/>
    </location>
</feature>
<dbReference type="PANTHER" id="PTHR11266:SF17">
    <property type="entry name" value="PROTEIN MPV17"/>
    <property type="match status" value="1"/>
</dbReference>
<comment type="similarity">
    <text evidence="2">Belongs to the peroxisomal membrane protein PXMP2/4 family.</text>
</comment>
<dbReference type="PANTHER" id="PTHR11266">
    <property type="entry name" value="PEROXISOMAL MEMBRANE PROTEIN 2, PXMP2 MPV17"/>
    <property type="match status" value="1"/>
</dbReference>
<evidence type="ECO:0000256" key="4">
    <source>
        <dbReference type="ARBA" id="ARBA00022989"/>
    </source>
</evidence>
<feature type="compositionally biased region" description="Gly residues" evidence="6">
    <location>
        <begin position="458"/>
        <end position="469"/>
    </location>
</feature>
<dbReference type="InterPro" id="IPR007248">
    <property type="entry name" value="Mpv17_PMP22"/>
</dbReference>
<evidence type="ECO:0000256" key="6">
    <source>
        <dbReference type="SAM" id="MobiDB-lite"/>
    </source>
</evidence>
<evidence type="ECO:0000256" key="1">
    <source>
        <dbReference type="ARBA" id="ARBA00004141"/>
    </source>
</evidence>
<gene>
    <name evidence="7" type="ORF">HYH03_009828</name>
</gene>
<keyword evidence="4" id="KW-1133">Transmembrane helix</keyword>